<gene>
    <name evidence="8" type="ORF">KME15_26165</name>
</gene>
<comment type="subcellular location">
    <subcellularLocation>
        <location evidence="1">Cell membrane</location>
        <topology evidence="1">Multi-pass membrane protein</topology>
    </subcellularLocation>
</comment>
<comment type="caution">
    <text evidence="8">The sequence shown here is derived from an EMBL/GenBank/DDBJ whole genome shotgun (WGS) entry which is preliminary data.</text>
</comment>
<evidence type="ECO:0000256" key="2">
    <source>
        <dbReference type="ARBA" id="ARBA00011006"/>
    </source>
</evidence>
<name>A0A951QG44_9CYAN</name>
<dbReference type="Proteomes" id="UP000757435">
    <property type="component" value="Unassembled WGS sequence"/>
</dbReference>
<reference evidence="8" key="1">
    <citation type="submission" date="2021-05" db="EMBL/GenBank/DDBJ databases">
        <authorList>
            <person name="Pietrasiak N."/>
            <person name="Ward R."/>
            <person name="Stajich J.E."/>
            <person name="Kurbessoian T."/>
        </authorList>
    </citation>
    <scope>NUCLEOTIDE SEQUENCE</scope>
    <source>
        <strain evidence="8">UHER 2000/2452</strain>
    </source>
</reference>
<protein>
    <submittedName>
        <fullName evidence="8">GlsB/YeaQ/YmgE family stress response membrane protein</fullName>
    </submittedName>
</protein>
<keyword evidence="5 7" id="KW-1133">Transmembrane helix</keyword>
<dbReference type="Pfam" id="PF04226">
    <property type="entry name" value="Transgly_assoc"/>
    <property type="match status" value="1"/>
</dbReference>
<feature type="transmembrane region" description="Helical" evidence="7">
    <location>
        <begin position="7"/>
        <end position="27"/>
    </location>
</feature>
<organism evidence="8 9">
    <name type="scientific">Drouetiella hepatica Uher 2000/2452</name>
    <dbReference type="NCBI Taxonomy" id="904376"/>
    <lineage>
        <taxon>Bacteria</taxon>
        <taxon>Bacillati</taxon>
        <taxon>Cyanobacteriota</taxon>
        <taxon>Cyanophyceae</taxon>
        <taxon>Oculatellales</taxon>
        <taxon>Oculatellaceae</taxon>
        <taxon>Drouetiella</taxon>
    </lineage>
</organism>
<reference evidence="8" key="2">
    <citation type="journal article" date="2022" name="Microbiol. Resour. Announc.">
        <title>Metagenome Sequencing to Explore Phylogenomics of Terrestrial Cyanobacteria.</title>
        <authorList>
            <person name="Ward R.D."/>
            <person name="Stajich J.E."/>
            <person name="Johansen J.R."/>
            <person name="Huntemann M."/>
            <person name="Clum A."/>
            <person name="Foster B."/>
            <person name="Foster B."/>
            <person name="Roux S."/>
            <person name="Palaniappan K."/>
            <person name="Varghese N."/>
            <person name="Mukherjee S."/>
            <person name="Reddy T.B.K."/>
            <person name="Daum C."/>
            <person name="Copeland A."/>
            <person name="Chen I.A."/>
            <person name="Ivanova N.N."/>
            <person name="Kyrpides N.C."/>
            <person name="Shapiro N."/>
            <person name="Eloe-Fadrosh E.A."/>
            <person name="Pietrasiak N."/>
        </authorList>
    </citation>
    <scope>NUCLEOTIDE SEQUENCE</scope>
    <source>
        <strain evidence="8">UHER 2000/2452</strain>
    </source>
</reference>
<dbReference type="GO" id="GO:0005886">
    <property type="term" value="C:plasma membrane"/>
    <property type="evidence" value="ECO:0007669"/>
    <property type="project" value="UniProtKB-SubCell"/>
</dbReference>
<dbReference type="InterPro" id="IPR007341">
    <property type="entry name" value="Transgly_assoc"/>
</dbReference>
<evidence type="ECO:0000313" key="9">
    <source>
        <dbReference type="Proteomes" id="UP000757435"/>
    </source>
</evidence>
<dbReference type="AlphaFoldDB" id="A0A951QG44"/>
<keyword evidence="4 7" id="KW-0812">Transmembrane</keyword>
<keyword evidence="3" id="KW-1003">Cell membrane</keyword>
<evidence type="ECO:0000256" key="6">
    <source>
        <dbReference type="ARBA" id="ARBA00023136"/>
    </source>
</evidence>
<evidence type="ECO:0000256" key="5">
    <source>
        <dbReference type="ARBA" id="ARBA00022989"/>
    </source>
</evidence>
<evidence type="ECO:0000313" key="8">
    <source>
        <dbReference type="EMBL" id="MBW4662155.1"/>
    </source>
</evidence>
<accession>A0A951QG44</accession>
<sequence>MAGGIGYGILGDIVVGIAGSFLGSWLFAQLGLTAPFSGLAGVIFVAFIGAVVLLFLLHLLQRGRAV</sequence>
<dbReference type="EMBL" id="JAHHHD010000060">
    <property type="protein sequence ID" value="MBW4662155.1"/>
    <property type="molecule type" value="Genomic_DNA"/>
</dbReference>
<keyword evidence="6 7" id="KW-0472">Membrane</keyword>
<feature type="transmembrane region" description="Helical" evidence="7">
    <location>
        <begin position="39"/>
        <end position="60"/>
    </location>
</feature>
<proteinExistence type="inferred from homology"/>
<evidence type="ECO:0000256" key="7">
    <source>
        <dbReference type="SAM" id="Phobius"/>
    </source>
</evidence>
<evidence type="ECO:0000256" key="3">
    <source>
        <dbReference type="ARBA" id="ARBA00022475"/>
    </source>
</evidence>
<comment type="similarity">
    <text evidence="2">Belongs to the UPF0410 family.</text>
</comment>
<evidence type="ECO:0000256" key="1">
    <source>
        <dbReference type="ARBA" id="ARBA00004651"/>
    </source>
</evidence>
<evidence type="ECO:0000256" key="4">
    <source>
        <dbReference type="ARBA" id="ARBA00022692"/>
    </source>
</evidence>